<dbReference type="GeneID" id="28727537"/>
<dbReference type="RefSeq" id="XP_017992392.1">
    <property type="nucleotide sequence ID" value="XM_018135662.1"/>
</dbReference>
<dbReference type="GO" id="GO:0000149">
    <property type="term" value="F:SNARE binding"/>
    <property type="evidence" value="ECO:0007669"/>
    <property type="project" value="TreeGrafter"/>
</dbReference>
<keyword evidence="4" id="KW-0653">Protein transport</keyword>
<evidence type="ECO:0000313" key="7">
    <source>
        <dbReference type="EMBL" id="KOS14760.1"/>
    </source>
</evidence>
<feature type="domain" description="Sec39" evidence="6">
    <location>
        <begin position="622"/>
        <end position="833"/>
    </location>
</feature>
<keyword evidence="8" id="KW-1185">Reference proteome</keyword>
<comment type="subcellular location">
    <subcellularLocation>
        <location evidence="1">Endoplasmic reticulum</location>
    </subcellularLocation>
</comment>
<dbReference type="PANTHER" id="PTHR15922:SF2">
    <property type="entry name" value="NBAS SUBUNIT OF NRZ TETHERING COMPLEX"/>
    <property type="match status" value="1"/>
</dbReference>
<reference evidence="7 8" key="1">
    <citation type="submission" date="2015-07" db="EMBL/GenBank/DDBJ databases">
        <title>Draft Genome Sequence of Malassezia furfur CBS1878 and Malassezia pachydermatis CBS1879.</title>
        <authorList>
            <person name="Triana S."/>
            <person name="Ohm R."/>
            <person name="Gonzalez A."/>
            <person name="DeCock H."/>
            <person name="Restrepo S."/>
            <person name="Celis A."/>
        </authorList>
    </citation>
    <scope>NUCLEOTIDE SEQUENCE [LARGE SCALE GENOMIC DNA]</scope>
    <source>
        <strain evidence="7 8">CBS 1879</strain>
    </source>
</reference>
<dbReference type="OrthoDB" id="27490at2759"/>
<dbReference type="PANTHER" id="PTHR15922">
    <property type="entry name" value="NEUROBLASTOMA-AMPLIFIED SEQUENCE"/>
    <property type="match status" value="1"/>
</dbReference>
<dbReference type="InterPro" id="IPR013244">
    <property type="entry name" value="Sec39_domain"/>
</dbReference>
<gene>
    <name evidence="7" type="ORF">Malapachy_1152</name>
</gene>
<name>A0A0M8MVR7_9BASI</name>
<evidence type="ECO:0000256" key="3">
    <source>
        <dbReference type="ARBA" id="ARBA00022824"/>
    </source>
</evidence>
<accession>A0A0M8MVR7</accession>
<dbReference type="VEuPathDB" id="FungiDB:Malapachy_1152"/>
<evidence type="ECO:0000256" key="5">
    <source>
        <dbReference type="SAM" id="MobiDB-lite"/>
    </source>
</evidence>
<dbReference type="Pfam" id="PF08314">
    <property type="entry name" value="Sec39"/>
    <property type="match status" value="1"/>
</dbReference>
<feature type="region of interest" description="Disordered" evidence="5">
    <location>
        <begin position="1"/>
        <end position="23"/>
    </location>
</feature>
<protein>
    <submittedName>
        <fullName evidence="7">Sec39-domain-containing protein</fullName>
    </submittedName>
</protein>
<evidence type="ECO:0000259" key="6">
    <source>
        <dbReference type="Pfam" id="PF08314"/>
    </source>
</evidence>
<sequence>MGSDNASEGEARTHTSASPKLTQMDDPAAKRAFLASLPCAPDEALTALQSVQDVWWVAAASVAAIRMGTDWHASDAVRVVTYALEQATSLDEDVYAQLKEAKQASSAAPDAFLAWLDAEPERVHRVLLRRKLWHMLWLLSIPLASSKTATVHVDMASLADTPLLDHARHLCLAGNARGLLALVGAHATVARSLFPHRFALLHTLLTAGGVAPASLAQWRLLPGTRMPVEDRESGIWVDALAAPTPSSPMAAALWVEHPIVVTALAQRSAATHPVVPPPPPPALLDWYTDVVQELEEHWGLVDAASALAQAGVRLGLVSLQRLAQELDFLHMLVYQLGLRTWRLSTLRHASLASLVSGMTAQSHHPRPPAALASLLHESLLPYIQASSPHRTDTMPSESAMGVEMALDVWEARGAAPALPIVHAMLQRTWIAREDQVRLTLALLGASDEASASAYTHYAALLATVPSDDAMPVSFSPLVRVLAPQLPLSARALWDALAMASPPMLDDAWRILRIYVEVGRVCTQHGAPLSPQACWRGAFTTPAQTASLAKALVQHTLQHHRGRERPAMESLCAALAPWLGEPPRMPPSLVRALFRQLLLAREPILFNEVVSRLPHTCPTVATYLTADEAEALVLETTHAWIAQATTCDPLHGPLLRARETLDAAPHTEAIRRELAFLALVGQLHTYALPSLSPSEPGSLTPQQVRAMPHKLELLARVLSLHTDAYRAPHILDVGRACSEAPDDDVRVAAMLADAAAASGDLRAARAQCDQLVVHTRALSRTEHAAAWDVAWRTCFQLAKHPQWTDARARASVLGQALTLAPPEHIPTVLQAWQEWAPFTGAPSLSTSAMSRRADRSTSLARLLTRPAIASVSTSHAPPRGRTAQLFDSVAEQHAPQAAQLARQLLGNFSAGWWGDDKASRS</sequence>
<dbReference type="STRING" id="77020.A0A0M8MVR7"/>
<evidence type="ECO:0000313" key="8">
    <source>
        <dbReference type="Proteomes" id="UP000037751"/>
    </source>
</evidence>
<evidence type="ECO:0000256" key="4">
    <source>
        <dbReference type="ARBA" id="ARBA00022927"/>
    </source>
</evidence>
<evidence type="ECO:0000256" key="1">
    <source>
        <dbReference type="ARBA" id="ARBA00004240"/>
    </source>
</evidence>
<dbReference type="GO" id="GO:0015031">
    <property type="term" value="P:protein transport"/>
    <property type="evidence" value="ECO:0007669"/>
    <property type="project" value="UniProtKB-KW"/>
</dbReference>
<keyword evidence="3" id="KW-0256">Endoplasmic reticulum</keyword>
<dbReference type="EMBL" id="LGAV01000003">
    <property type="protein sequence ID" value="KOS14760.1"/>
    <property type="molecule type" value="Genomic_DNA"/>
</dbReference>
<dbReference type="Proteomes" id="UP000037751">
    <property type="component" value="Unassembled WGS sequence"/>
</dbReference>
<dbReference type="AlphaFoldDB" id="A0A0M8MVR7"/>
<organism evidence="7 8">
    <name type="scientific">Malassezia pachydermatis</name>
    <dbReference type="NCBI Taxonomy" id="77020"/>
    <lineage>
        <taxon>Eukaryota</taxon>
        <taxon>Fungi</taxon>
        <taxon>Dikarya</taxon>
        <taxon>Basidiomycota</taxon>
        <taxon>Ustilaginomycotina</taxon>
        <taxon>Malasseziomycetes</taxon>
        <taxon>Malasseziales</taxon>
        <taxon>Malasseziaceae</taxon>
        <taxon>Malassezia</taxon>
    </lineage>
</organism>
<proteinExistence type="predicted"/>
<dbReference type="GO" id="GO:0070939">
    <property type="term" value="C:Dsl1/NZR complex"/>
    <property type="evidence" value="ECO:0007669"/>
    <property type="project" value="TreeGrafter"/>
</dbReference>
<evidence type="ECO:0000256" key="2">
    <source>
        <dbReference type="ARBA" id="ARBA00022448"/>
    </source>
</evidence>
<comment type="caution">
    <text evidence="7">The sequence shown here is derived from an EMBL/GenBank/DDBJ whole genome shotgun (WGS) entry which is preliminary data.</text>
</comment>
<keyword evidence="2" id="KW-0813">Transport</keyword>
<dbReference type="GO" id="GO:0006890">
    <property type="term" value="P:retrograde vesicle-mediated transport, Golgi to endoplasmic reticulum"/>
    <property type="evidence" value="ECO:0007669"/>
    <property type="project" value="InterPro"/>
</dbReference>